<evidence type="ECO:0000313" key="4">
    <source>
        <dbReference type="EMBL" id="CAE4599062.1"/>
    </source>
</evidence>
<evidence type="ECO:0000256" key="1">
    <source>
        <dbReference type="PROSITE-ProRule" id="PRU00175"/>
    </source>
</evidence>
<dbReference type="SUPFAM" id="SSF57850">
    <property type="entry name" value="RING/U-box"/>
    <property type="match status" value="1"/>
</dbReference>
<dbReference type="GO" id="GO:0008270">
    <property type="term" value="F:zinc ion binding"/>
    <property type="evidence" value="ECO:0007669"/>
    <property type="project" value="UniProtKB-KW"/>
</dbReference>
<dbReference type="PROSITE" id="PS50089">
    <property type="entry name" value="ZF_RING_2"/>
    <property type="match status" value="1"/>
</dbReference>
<reference evidence="4" key="1">
    <citation type="submission" date="2021-01" db="EMBL/GenBank/DDBJ databases">
        <authorList>
            <person name="Corre E."/>
            <person name="Pelletier E."/>
            <person name="Niang G."/>
            <person name="Scheremetjew M."/>
            <person name="Finn R."/>
            <person name="Kale V."/>
            <person name="Holt S."/>
            <person name="Cochrane G."/>
            <person name="Meng A."/>
            <person name="Brown T."/>
            <person name="Cohen L."/>
        </authorList>
    </citation>
    <scope>NUCLEOTIDE SEQUENCE</scope>
    <source>
        <strain evidence="4">GSO104</strain>
    </source>
</reference>
<dbReference type="GO" id="GO:0061630">
    <property type="term" value="F:ubiquitin protein ligase activity"/>
    <property type="evidence" value="ECO:0007669"/>
    <property type="project" value="TreeGrafter"/>
</dbReference>
<evidence type="ECO:0000313" key="6">
    <source>
        <dbReference type="EMBL" id="CAE4599065.1"/>
    </source>
</evidence>
<dbReference type="PANTHER" id="PTHR22765">
    <property type="entry name" value="RING FINGER AND PROTEASE ASSOCIATED DOMAIN-CONTAINING"/>
    <property type="match status" value="1"/>
</dbReference>
<organism evidence="4">
    <name type="scientific">Ditylum brightwellii</name>
    <dbReference type="NCBI Taxonomy" id="49249"/>
    <lineage>
        <taxon>Eukaryota</taxon>
        <taxon>Sar</taxon>
        <taxon>Stramenopiles</taxon>
        <taxon>Ochrophyta</taxon>
        <taxon>Bacillariophyta</taxon>
        <taxon>Mediophyceae</taxon>
        <taxon>Lithodesmiophycidae</taxon>
        <taxon>Lithodesmiales</taxon>
        <taxon>Lithodesmiaceae</taxon>
        <taxon>Ditylum</taxon>
    </lineage>
</organism>
<sequence>MSYDGNDSKDPLMTDSTSGDLDFEMQTLEKQQTPAIDMKYFWIANAILVVGVASILIWCCCNRWKDAISEWTHVTGRNTDYLYAARVARRQEEEKERNQESPEERKLRLMKCFADNGVVMEINKDSFLENELTDVEKGASFDSADVVDTVDNNNDLDSVASGAQAVIIPTGVINGNRVIPNCCAVCLCSYDVGDKLVWSSNLNCSHAFHEECIVDWLIKMQEGTPCPCCRQEFTNLPDRSKKVDSTKAFDLHTISL</sequence>
<accession>A0A6V2DJT5</accession>
<evidence type="ECO:0000259" key="3">
    <source>
        <dbReference type="PROSITE" id="PS50089"/>
    </source>
</evidence>
<dbReference type="AlphaFoldDB" id="A0A6V2DJT5"/>
<keyword evidence="2" id="KW-0812">Transmembrane</keyword>
<keyword evidence="1" id="KW-0862">Zinc</keyword>
<keyword evidence="2" id="KW-0472">Membrane</keyword>
<dbReference type="Gene3D" id="3.30.40.10">
    <property type="entry name" value="Zinc/RING finger domain, C3HC4 (zinc finger)"/>
    <property type="match status" value="1"/>
</dbReference>
<proteinExistence type="predicted"/>
<keyword evidence="1" id="KW-0863">Zinc-finger</keyword>
<dbReference type="InterPro" id="IPR013083">
    <property type="entry name" value="Znf_RING/FYVE/PHD"/>
</dbReference>
<dbReference type="GO" id="GO:0006511">
    <property type="term" value="P:ubiquitin-dependent protein catabolic process"/>
    <property type="evidence" value="ECO:0007669"/>
    <property type="project" value="TreeGrafter"/>
</dbReference>
<dbReference type="SMART" id="SM00184">
    <property type="entry name" value="RING"/>
    <property type="match status" value="1"/>
</dbReference>
<dbReference type="InterPro" id="IPR051826">
    <property type="entry name" value="E3_ubiquitin-ligase_domain"/>
</dbReference>
<protein>
    <recommendedName>
        <fullName evidence="3">RING-type domain-containing protein</fullName>
    </recommendedName>
</protein>
<evidence type="ECO:0000313" key="5">
    <source>
        <dbReference type="EMBL" id="CAE4599063.1"/>
    </source>
</evidence>
<evidence type="ECO:0000313" key="7">
    <source>
        <dbReference type="EMBL" id="CAE4599066.1"/>
    </source>
</evidence>
<name>A0A6V2DJT5_9STRA</name>
<gene>
    <name evidence="4" type="ORF">DBRI00130_LOCUS10631</name>
    <name evidence="5" type="ORF">DBRI00130_LOCUS10632</name>
    <name evidence="6" type="ORF">DBRI00130_LOCUS10633</name>
    <name evidence="7" type="ORF">DBRI00130_LOCUS10634</name>
</gene>
<dbReference type="InterPro" id="IPR001841">
    <property type="entry name" value="Znf_RING"/>
</dbReference>
<dbReference type="EMBL" id="HBNS01013176">
    <property type="protein sequence ID" value="CAE4599066.1"/>
    <property type="molecule type" value="Transcribed_RNA"/>
</dbReference>
<dbReference type="EMBL" id="HBNS01013173">
    <property type="protein sequence ID" value="CAE4599062.1"/>
    <property type="molecule type" value="Transcribed_RNA"/>
</dbReference>
<evidence type="ECO:0000256" key="2">
    <source>
        <dbReference type="SAM" id="Phobius"/>
    </source>
</evidence>
<feature type="domain" description="RING-type" evidence="3">
    <location>
        <begin position="183"/>
        <end position="230"/>
    </location>
</feature>
<dbReference type="EMBL" id="HBNS01013175">
    <property type="protein sequence ID" value="CAE4599065.1"/>
    <property type="molecule type" value="Transcribed_RNA"/>
</dbReference>
<feature type="transmembrane region" description="Helical" evidence="2">
    <location>
        <begin position="40"/>
        <end position="58"/>
    </location>
</feature>
<dbReference type="Pfam" id="PF13639">
    <property type="entry name" value="zf-RING_2"/>
    <property type="match status" value="1"/>
</dbReference>
<keyword evidence="2" id="KW-1133">Transmembrane helix</keyword>
<dbReference type="EMBL" id="HBNS01013174">
    <property type="protein sequence ID" value="CAE4599063.1"/>
    <property type="molecule type" value="Transcribed_RNA"/>
</dbReference>
<keyword evidence="1" id="KW-0479">Metal-binding</keyword>